<dbReference type="SUPFAM" id="SSF81321">
    <property type="entry name" value="Family A G protein-coupled receptor-like"/>
    <property type="match status" value="1"/>
</dbReference>
<dbReference type="GeneID" id="115464555"/>
<dbReference type="Pfam" id="PF13853">
    <property type="entry name" value="7tm_4"/>
    <property type="match status" value="1"/>
</dbReference>
<proteinExistence type="inferred from homology"/>
<dbReference type="InParanoid" id="A0A6P7XJG4"/>
<evidence type="ECO:0000256" key="4">
    <source>
        <dbReference type="ARBA" id="ARBA00022692"/>
    </source>
</evidence>
<evidence type="ECO:0000256" key="1">
    <source>
        <dbReference type="ARBA" id="ARBA00004651"/>
    </source>
</evidence>
<keyword evidence="5 12" id="KW-0552">Olfaction</keyword>
<organism evidence="14 15">
    <name type="scientific">Microcaecilia unicolor</name>
    <dbReference type="NCBI Taxonomy" id="1415580"/>
    <lineage>
        <taxon>Eukaryota</taxon>
        <taxon>Metazoa</taxon>
        <taxon>Chordata</taxon>
        <taxon>Craniata</taxon>
        <taxon>Vertebrata</taxon>
        <taxon>Euteleostomi</taxon>
        <taxon>Amphibia</taxon>
        <taxon>Gymnophiona</taxon>
        <taxon>Siphonopidae</taxon>
        <taxon>Microcaecilia</taxon>
    </lineage>
</organism>
<evidence type="ECO:0000256" key="11">
    <source>
        <dbReference type="RuleBase" id="RU000688"/>
    </source>
</evidence>
<keyword evidence="10 11" id="KW-0807">Transducer</keyword>
<dbReference type="AlphaFoldDB" id="A0A6P7XJG4"/>
<dbReference type="Gene3D" id="1.20.1070.10">
    <property type="entry name" value="Rhodopsin 7-helix transmembrane proteins"/>
    <property type="match status" value="1"/>
</dbReference>
<dbReference type="PROSITE" id="PS00237">
    <property type="entry name" value="G_PROTEIN_RECEP_F1_1"/>
    <property type="match status" value="1"/>
</dbReference>
<keyword evidence="8 12" id="KW-0472">Membrane</keyword>
<feature type="transmembrane region" description="Helical" evidence="12">
    <location>
        <begin position="236"/>
        <end position="258"/>
    </location>
</feature>
<reference evidence="15" key="1">
    <citation type="submission" date="2025-08" db="UniProtKB">
        <authorList>
            <consortium name="RefSeq"/>
        </authorList>
    </citation>
    <scope>IDENTIFICATION</scope>
</reference>
<evidence type="ECO:0000256" key="3">
    <source>
        <dbReference type="ARBA" id="ARBA00022606"/>
    </source>
</evidence>
<dbReference type="CDD" id="cd13954">
    <property type="entry name" value="7tmA_OR"/>
    <property type="match status" value="1"/>
</dbReference>
<dbReference type="InterPro" id="IPR017452">
    <property type="entry name" value="GPCR_Rhodpsn_7TM"/>
</dbReference>
<dbReference type="Proteomes" id="UP000515156">
    <property type="component" value="Chromosome 3"/>
</dbReference>
<dbReference type="GO" id="GO:0005886">
    <property type="term" value="C:plasma membrane"/>
    <property type="evidence" value="ECO:0007669"/>
    <property type="project" value="UniProtKB-SubCell"/>
</dbReference>
<keyword evidence="9 11" id="KW-0675">Receptor</keyword>
<evidence type="ECO:0000256" key="8">
    <source>
        <dbReference type="ARBA" id="ARBA00023136"/>
    </source>
</evidence>
<evidence type="ECO:0000256" key="2">
    <source>
        <dbReference type="ARBA" id="ARBA00022475"/>
    </source>
</evidence>
<feature type="transmembrane region" description="Helical" evidence="12">
    <location>
        <begin position="58"/>
        <end position="77"/>
    </location>
</feature>
<evidence type="ECO:0000313" key="14">
    <source>
        <dbReference type="Proteomes" id="UP000515156"/>
    </source>
</evidence>
<dbReference type="PRINTS" id="PR00245">
    <property type="entry name" value="OLFACTORYR"/>
</dbReference>
<protein>
    <recommendedName>
        <fullName evidence="12">Olfactory receptor</fullName>
    </recommendedName>
</protein>
<name>A0A6P7XJG4_9AMPH</name>
<evidence type="ECO:0000259" key="13">
    <source>
        <dbReference type="PROSITE" id="PS50262"/>
    </source>
</evidence>
<feature type="domain" description="G-protein coupled receptors family 1 profile" evidence="13">
    <location>
        <begin position="39"/>
        <end position="288"/>
    </location>
</feature>
<feature type="transmembrane region" description="Helical" evidence="12">
    <location>
        <begin position="270"/>
        <end position="290"/>
    </location>
</feature>
<evidence type="ECO:0000256" key="5">
    <source>
        <dbReference type="ARBA" id="ARBA00022725"/>
    </source>
</evidence>
<dbReference type="KEGG" id="muo:115464555"/>
<accession>A0A6P7XJG4</accession>
<feature type="transmembrane region" description="Helical" evidence="12">
    <location>
        <begin position="138"/>
        <end position="156"/>
    </location>
</feature>
<dbReference type="RefSeq" id="XP_030050780.1">
    <property type="nucleotide sequence ID" value="XM_030194920.1"/>
</dbReference>
<feature type="transmembrane region" description="Helical" evidence="12">
    <location>
        <begin position="97"/>
        <end position="118"/>
    </location>
</feature>
<feature type="transmembrane region" description="Helical" evidence="12">
    <location>
        <begin position="20"/>
        <end position="46"/>
    </location>
</feature>
<dbReference type="PRINTS" id="PR00237">
    <property type="entry name" value="GPCRRHODOPSN"/>
</dbReference>
<gene>
    <name evidence="15" type="primary">LOC115464555</name>
</gene>
<evidence type="ECO:0000256" key="7">
    <source>
        <dbReference type="ARBA" id="ARBA00023040"/>
    </source>
</evidence>
<dbReference type="PANTHER" id="PTHR26452">
    <property type="entry name" value="OLFACTORY RECEPTOR"/>
    <property type="match status" value="1"/>
</dbReference>
<dbReference type="GO" id="GO:0004984">
    <property type="term" value="F:olfactory receptor activity"/>
    <property type="evidence" value="ECO:0007669"/>
    <property type="project" value="InterPro"/>
</dbReference>
<keyword evidence="14" id="KW-1185">Reference proteome</keyword>
<keyword evidence="4 11" id="KW-0812">Transmembrane</keyword>
<keyword evidence="2 12" id="KW-1003">Cell membrane</keyword>
<keyword evidence="3 12" id="KW-0716">Sensory transduction</keyword>
<dbReference type="InterPro" id="IPR000276">
    <property type="entry name" value="GPCR_Rhodpsn"/>
</dbReference>
<dbReference type="OrthoDB" id="9975554at2759"/>
<keyword evidence="7 11" id="KW-0297">G-protein coupled receptor</keyword>
<keyword evidence="6 12" id="KW-1133">Transmembrane helix</keyword>
<dbReference type="InterPro" id="IPR050516">
    <property type="entry name" value="Olfactory_GPCR"/>
</dbReference>
<dbReference type="FunFam" id="1.20.1070.10:FF:000001">
    <property type="entry name" value="Olfactory receptor"/>
    <property type="match status" value="1"/>
</dbReference>
<feature type="transmembrane region" description="Helical" evidence="12">
    <location>
        <begin position="202"/>
        <end position="224"/>
    </location>
</feature>
<dbReference type="GO" id="GO:0004930">
    <property type="term" value="F:G protein-coupled receptor activity"/>
    <property type="evidence" value="ECO:0007669"/>
    <property type="project" value="UniProtKB-KW"/>
</dbReference>
<comment type="subcellular location">
    <subcellularLocation>
        <location evidence="1 12">Cell membrane</location>
        <topology evidence="1 12">Multi-pass membrane protein</topology>
    </subcellularLocation>
</comment>
<dbReference type="InterPro" id="IPR000725">
    <property type="entry name" value="Olfact_rcpt"/>
</dbReference>
<evidence type="ECO:0000313" key="15">
    <source>
        <dbReference type="RefSeq" id="XP_030050780.1"/>
    </source>
</evidence>
<comment type="similarity">
    <text evidence="11">Belongs to the G-protein coupled receptor 1 family.</text>
</comment>
<evidence type="ECO:0000256" key="6">
    <source>
        <dbReference type="ARBA" id="ARBA00022989"/>
    </source>
</evidence>
<sequence>MENQTLVKEFLLLGFSHLPGLQLAFFCMFFSLYVSTLTGNVLIIIITKVNPQLDVPMYFFLSCLSFLEICYTSVTIPKMLINFLLKTNGISFPECAIQLYFFIALGSIECTLLAVMAYDRYVAVCNPLCYPIVMNKGVCLRLVVTCWLSGFFNSAIHTVMTFRLPFCSSKQIQQFFCDIPPLLKLACIDTWINEAVLYTVGVFYGMGSFLLTLISYIYIILAILKMRSSTSRRKTFSTCTSHLIVVTLFYATSLFMYIQMSSQYPVDQDNLVPVFYAIVTPALNPIIYSLRNREMKEALQKLIVRKMTLYNKTEFLKVRFG</sequence>
<evidence type="ECO:0000256" key="9">
    <source>
        <dbReference type="ARBA" id="ARBA00023170"/>
    </source>
</evidence>
<evidence type="ECO:0000256" key="10">
    <source>
        <dbReference type="ARBA" id="ARBA00023224"/>
    </source>
</evidence>
<evidence type="ECO:0000256" key="12">
    <source>
        <dbReference type="RuleBase" id="RU363047"/>
    </source>
</evidence>
<dbReference type="PROSITE" id="PS50262">
    <property type="entry name" value="G_PROTEIN_RECEP_F1_2"/>
    <property type="match status" value="1"/>
</dbReference>